<gene>
    <name evidence="2" type="primary">Vigan.01G070900</name>
    <name evidence="2" type="ORF">VIGAN_01070900</name>
</gene>
<dbReference type="AlphaFoldDB" id="A0A0S3QY16"/>
<feature type="region of interest" description="Disordered" evidence="1">
    <location>
        <begin position="1"/>
        <end position="35"/>
    </location>
</feature>
<evidence type="ECO:0000256" key="1">
    <source>
        <dbReference type="SAM" id="MobiDB-lite"/>
    </source>
</evidence>
<evidence type="ECO:0000313" key="3">
    <source>
        <dbReference type="Proteomes" id="UP000291084"/>
    </source>
</evidence>
<dbReference type="EMBL" id="AP015034">
    <property type="protein sequence ID" value="BAT73240.1"/>
    <property type="molecule type" value="Genomic_DNA"/>
</dbReference>
<dbReference type="Proteomes" id="UP000291084">
    <property type="component" value="Chromosome 1"/>
</dbReference>
<proteinExistence type="predicted"/>
<accession>A0A0S3QY16</accession>
<feature type="compositionally biased region" description="Gly residues" evidence="1">
    <location>
        <begin position="1"/>
        <end position="13"/>
    </location>
</feature>
<protein>
    <submittedName>
        <fullName evidence="2">Uncharacterized protein</fullName>
    </submittedName>
</protein>
<organism evidence="2 3">
    <name type="scientific">Vigna angularis var. angularis</name>
    <dbReference type="NCBI Taxonomy" id="157739"/>
    <lineage>
        <taxon>Eukaryota</taxon>
        <taxon>Viridiplantae</taxon>
        <taxon>Streptophyta</taxon>
        <taxon>Embryophyta</taxon>
        <taxon>Tracheophyta</taxon>
        <taxon>Spermatophyta</taxon>
        <taxon>Magnoliopsida</taxon>
        <taxon>eudicotyledons</taxon>
        <taxon>Gunneridae</taxon>
        <taxon>Pentapetalae</taxon>
        <taxon>rosids</taxon>
        <taxon>fabids</taxon>
        <taxon>Fabales</taxon>
        <taxon>Fabaceae</taxon>
        <taxon>Papilionoideae</taxon>
        <taxon>50 kb inversion clade</taxon>
        <taxon>NPAAA clade</taxon>
        <taxon>indigoferoid/millettioid clade</taxon>
        <taxon>Phaseoleae</taxon>
        <taxon>Vigna</taxon>
    </lineage>
</organism>
<name>A0A0S3QY16_PHAAN</name>
<sequence>MSGNNGAGNGSGQGPPVRRPHPAGTFGNVPPNRAETRKSIIMEIIGRTSSVSSPRFCTCSSFVRDNVCCDFPLLSKQ</sequence>
<keyword evidence="3" id="KW-1185">Reference proteome</keyword>
<reference evidence="2 3" key="1">
    <citation type="journal article" date="2015" name="Sci. Rep.">
        <title>The power of single molecule real-time sequencing technology in the de novo assembly of a eukaryotic genome.</title>
        <authorList>
            <person name="Sakai H."/>
            <person name="Naito K."/>
            <person name="Ogiso-Tanaka E."/>
            <person name="Takahashi Y."/>
            <person name="Iseki K."/>
            <person name="Muto C."/>
            <person name="Satou K."/>
            <person name="Teruya K."/>
            <person name="Shiroma A."/>
            <person name="Shimoji M."/>
            <person name="Hirano T."/>
            <person name="Itoh T."/>
            <person name="Kaga A."/>
            <person name="Tomooka N."/>
        </authorList>
    </citation>
    <scope>NUCLEOTIDE SEQUENCE [LARGE SCALE GENOMIC DNA]</scope>
    <source>
        <strain evidence="3">cv. Shumari</strain>
    </source>
</reference>
<evidence type="ECO:0000313" key="2">
    <source>
        <dbReference type="EMBL" id="BAT73240.1"/>
    </source>
</evidence>